<dbReference type="InterPro" id="IPR046357">
    <property type="entry name" value="PPIase_dom_sf"/>
</dbReference>
<keyword evidence="4 5" id="KW-0413">Isomerase</keyword>
<dbReference type="GO" id="GO:0003755">
    <property type="term" value="F:peptidyl-prolyl cis-trans isomerase activity"/>
    <property type="evidence" value="ECO:0007669"/>
    <property type="project" value="UniProtKB-EC"/>
</dbReference>
<dbReference type="EMBL" id="JBHRWO010000020">
    <property type="protein sequence ID" value="MFC3494820.1"/>
    <property type="molecule type" value="Genomic_DNA"/>
</dbReference>
<protein>
    <recommendedName>
        <fullName evidence="6">Peptidyl-prolyl cis-trans isomerase</fullName>
        <ecNumber evidence="6">5.2.1.8</ecNumber>
    </recommendedName>
</protein>
<sequence>MASSLLSRFWKPVAAACVSVGLLAGCGADGAAEEEAVEGEAVVVQISDGVEVSVSAETDAKPVVTVPSAQEPPKELFTFDVVEGSGAEAKAGDSVAVQYAGFNWSNGKEFDASWNRGAQPFSVSPLGSAPVIQGWNDGLVGAQVGDRRLIVIPPELGYGAQGAGGVIGPNETLVFVVDVVSINGKS</sequence>
<dbReference type="Pfam" id="PF00254">
    <property type="entry name" value="FKBP_C"/>
    <property type="match status" value="1"/>
</dbReference>
<evidence type="ECO:0000313" key="9">
    <source>
        <dbReference type="EMBL" id="MFC3494820.1"/>
    </source>
</evidence>
<feature type="domain" description="PPIase FKBP-type" evidence="8">
    <location>
        <begin position="92"/>
        <end position="183"/>
    </location>
</feature>
<evidence type="ECO:0000256" key="6">
    <source>
        <dbReference type="RuleBase" id="RU003915"/>
    </source>
</evidence>
<feature type="signal peptide" evidence="7">
    <location>
        <begin position="1"/>
        <end position="31"/>
    </location>
</feature>
<comment type="caution">
    <text evidence="9">The sequence shown here is derived from an EMBL/GenBank/DDBJ whole genome shotgun (WGS) entry which is preliminary data.</text>
</comment>
<dbReference type="RefSeq" id="WP_387978901.1">
    <property type="nucleotide sequence ID" value="NZ_JBHRWO010000020.1"/>
</dbReference>
<evidence type="ECO:0000256" key="7">
    <source>
        <dbReference type="SAM" id="SignalP"/>
    </source>
</evidence>
<evidence type="ECO:0000256" key="4">
    <source>
        <dbReference type="ARBA" id="ARBA00023235"/>
    </source>
</evidence>
<comment type="similarity">
    <text evidence="2 6">Belongs to the FKBP-type PPIase family.</text>
</comment>
<gene>
    <name evidence="9" type="ORF">ACFO8M_20225</name>
</gene>
<proteinExistence type="inferred from homology"/>
<name>A0ABV7Q5U5_9ACTN</name>
<dbReference type="InterPro" id="IPR001179">
    <property type="entry name" value="PPIase_FKBP_dom"/>
</dbReference>
<comment type="catalytic activity">
    <reaction evidence="1 5 6">
        <text>[protein]-peptidylproline (omega=180) = [protein]-peptidylproline (omega=0)</text>
        <dbReference type="Rhea" id="RHEA:16237"/>
        <dbReference type="Rhea" id="RHEA-COMP:10747"/>
        <dbReference type="Rhea" id="RHEA-COMP:10748"/>
        <dbReference type="ChEBI" id="CHEBI:83833"/>
        <dbReference type="ChEBI" id="CHEBI:83834"/>
        <dbReference type="EC" id="5.2.1.8"/>
    </reaction>
</comment>
<keyword evidence="7" id="KW-0732">Signal</keyword>
<evidence type="ECO:0000256" key="3">
    <source>
        <dbReference type="ARBA" id="ARBA00023110"/>
    </source>
</evidence>
<evidence type="ECO:0000313" key="10">
    <source>
        <dbReference type="Proteomes" id="UP001595712"/>
    </source>
</evidence>
<evidence type="ECO:0000259" key="8">
    <source>
        <dbReference type="PROSITE" id="PS50059"/>
    </source>
</evidence>
<evidence type="ECO:0000256" key="1">
    <source>
        <dbReference type="ARBA" id="ARBA00000971"/>
    </source>
</evidence>
<evidence type="ECO:0000256" key="2">
    <source>
        <dbReference type="ARBA" id="ARBA00006577"/>
    </source>
</evidence>
<organism evidence="9 10">
    <name type="scientific">Glycomyces rhizosphaerae</name>
    <dbReference type="NCBI Taxonomy" id="2054422"/>
    <lineage>
        <taxon>Bacteria</taxon>
        <taxon>Bacillati</taxon>
        <taxon>Actinomycetota</taxon>
        <taxon>Actinomycetes</taxon>
        <taxon>Glycomycetales</taxon>
        <taxon>Glycomycetaceae</taxon>
        <taxon>Glycomyces</taxon>
    </lineage>
</organism>
<keyword evidence="3 5" id="KW-0697">Rotamase</keyword>
<feature type="chain" id="PRO_5045612910" description="Peptidyl-prolyl cis-trans isomerase" evidence="7">
    <location>
        <begin position="32"/>
        <end position="186"/>
    </location>
</feature>
<dbReference type="PROSITE" id="PS50059">
    <property type="entry name" value="FKBP_PPIASE"/>
    <property type="match status" value="1"/>
</dbReference>
<accession>A0ABV7Q5U5</accession>
<dbReference type="SUPFAM" id="SSF54534">
    <property type="entry name" value="FKBP-like"/>
    <property type="match status" value="1"/>
</dbReference>
<dbReference type="Proteomes" id="UP001595712">
    <property type="component" value="Unassembled WGS sequence"/>
</dbReference>
<evidence type="ECO:0000256" key="5">
    <source>
        <dbReference type="PROSITE-ProRule" id="PRU00277"/>
    </source>
</evidence>
<dbReference type="Gene3D" id="3.10.50.40">
    <property type="match status" value="1"/>
</dbReference>
<reference evidence="10" key="1">
    <citation type="journal article" date="2019" name="Int. J. Syst. Evol. Microbiol.">
        <title>The Global Catalogue of Microorganisms (GCM) 10K type strain sequencing project: providing services to taxonomists for standard genome sequencing and annotation.</title>
        <authorList>
            <consortium name="The Broad Institute Genomics Platform"/>
            <consortium name="The Broad Institute Genome Sequencing Center for Infectious Disease"/>
            <person name="Wu L."/>
            <person name="Ma J."/>
        </authorList>
    </citation>
    <scope>NUCLEOTIDE SEQUENCE [LARGE SCALE GENOMIC DNA]</scope>
    <source>
        <strain evidence="10">CGMCC 4.7396</strain>
    </source>
</reference>
<dbReference type="PANTHER" id="PTHR43811:SF19">
    <property type="entry name" value="39 KDA FK506-BINDING NUCLEAR PROTEIN"/>
    <property type="match status" value="1"/>
</dbReference>
<dbReference type="PANTHER" id="PTHR43811">
    <property type="entry name" value="FKBP-TYPE PEPTIDYL-PROLYL CIS-TRANS ISOMERASE FKPA"/>
    <property type="match status" value="1"/>
</dbReference>
<keyword evidence="10" id="KW-1185">Reference proteome</keyword>
<dbReference type="EC" id="5.2.1.8" evidence="6"/>